<dbReference type="GO" id="GO:0015031">
    <property type="term" value="P:protein transport"/>
    <property type="evidence" value="ECO:0007669"/>
    <property type="project" value="TreeGrafter"/>
</dbReference>
<proteinExistence type="predicted"/>
<evidence type="ECO:0000313" key="2">
    <source>
        <dbReference type="Proteomes" id="UP001209878"/>
    </source>
</evidence>
<dbReference type="InterPro" id="IPR014752">
    <property type="entry name" value="Arrestin-like_C"/>
</dbReference>
<dbReference type="PANTHER" id="PTHR11188">
    <property type="entry name" value="ARRESTIN DOMAIN CONTAINING PROTEIN"/>
    <property type="match status" value="1"/>
</dbReference>
<gene>
    <name evidence="1" type="ORF">NP493_245g01059</name>
</gene>
<dbReference type="EMBL" id="JAODUO010000244">
    <property type="protein sequence ID" value="KAK2185141.1"/>
    <property type="molecule type" value="Genomic_DNA"/>
</dbReference>
<comment type="caution">
    <text evidence="1">The sequence shown here is derived from an EMBL/GenBank/DDBJ whole genome shotgun (WGS) entry which is preliminary data.</text>
</comment>
<keyword evidence="2" id="KW-1185">Reference proteome</keyword>
<name>A0AAD9NZ85_RIDPI</name>
<protein>
    <submittedName>
        <fullName evidence="1">Uncharacterized protein</fullName>
    </submittedName>
</protein>
<sequence>MAGSYDSGHVDDPHRTYEATRHYIHREIKLHEFDGPIPFGHYVFPFEKKLPKSLPATFAMHTRHLGASIAYSVEADILGATDIKVAQEIVVYQIDTSTDTVVSEVFELKCGFLPLHRTITLTASVNSDGFYTGETAILRLHTETTGFLKPTISTIDVELQRSVVLEIKRDGAGEDAVGRSQSLDVSFLPAVCSRGVDMVVETATRPVEYISTEGGDTTMQRIHLTLPPSKNSSR</sequence>
<organism evidence="1 2">
    <name type="scientific">Ridgeia piscesae</name>
    <name type="common">Tubeworm</name>
    <dbReference type="NCBI Taxonomy" id="27915"/>
    <lineage>
        <taxon>Eukaryota</taxon>
        <taxon>Metazoa</taxon>
        <taxon>Spiralia</taxon>
        <taxon>Lophotrochozoa</taxon>
        <taxon>Annelida</taxon>
        <taxon>Polychaeta</taxon>
        <taxon>Sedentaria</taxon>
        <taxon>Canalipalpata</taxon>
        <taxon>Sabellida</taxon>
        <taxon>Siboglinidae</taxon>
        <taxon>Ridgeia</taxon>
    </lineage>
</organism>
<accession>A0AAD9NZ85</accession>
<evidence type="ECO:0000313" key="1">
    <source>
        <dbReference type="EMBL" id="KAK2185141.1"/>
    </source>
</evidence>
<dbReference type="PANTHER" id="PTHR11188:SF17">
    <property type="entry name" value="FI21816P1"/>
    <property type="match status" value="1"/>
</dbReference>
<dbReference type="GO" id="GO:0005737">
    <property type="term" value="C:cytoplasm"/>
    <property type="evidence" value="ECO:0007669"/>
    <property type="project" value="TreeGrafter"/>
</dbReference>
<dbReference type="Gene3D" id="2.60.40.640">
    <property type="match status" value="1"/>
</dbReference>
<dbReference type="InterPro" id="IPR050357">
    <property type="entry name" value="Arrestin_domain-protein"/>
</dbReference>
<dbReference type="AlphaFoldDB" id="A0AAD9NZ85"/>
<reference evidence="1" key="1">
    <citation type="journal article" date="2023" name="Mol. Biol. Evol.">
        <title>Third-Generation Sequencing Reveals the Adaptive Role of the Epigenome in Three Deep-Sea Polychaetes.</title>
        <authorList>
            <person name="Perez M."/>
            <person name="Aroh O."/>
            <person name="Sun Y."/>
            <person name="Lan Y."/>
            <person name="Juniper S.K."/>
            <person name="Young C.R."/>
            <person name="Angers B."/>
            <person name="Qian P.Y."/>
        </authorList>
    </citation>
    <scope>NUCLEOTIDE SEQUENCE</scope>
    <source>
        <strain evidence="1">R07B-5</strain>
    </source>
</reference>
<dbReference type="Proteomes" id="UP001209878">
    <property type="component" value="Unassembled WGS sequence"/>
</dbReference>